<name>A0AAV9URV7_9PEZI</name>
<comment type="caution">
    <text evidence="1">The sequence shown here is derived from an EMBL/GenBank/DDBJ whole genome shotgun (WGS) entry which is preliminary data.</text>
</comment>
<evidence type="ECO:0000313" key="2">
    <source>
        <dbReference type="Proteomes" id="UP001375240"/>
    </source>
</evidence>
<accession>A0AAV9URV7</accession>
<dbReference type="Proteomes" id="UP001375240">
    <property type="component" value="Unassembled WGS sequence"/>
</dbReference>
<dbReference type="AlphaFoldDB" id="A0AAV9URV7"/>
<keyword evidence="2" id="KW-1185">Reference proteome</keyword>
<protein>
    <submittedName>
        <fullName evidence="1">Uncharacterized protein</fullName>
    </submittedName>
</protein>
<gene>
    <name evidence="1" type="ORF">TWF696_007420</name>
</gene>
<evidence type="ECO:0000313" key="1">
    <source>
        <dbReference type="EMBL" id="KAK6347352.1"/>
    </source>
</evidence>
<sequence>MPFLSKYRKPKPWAYDEQGNRVQPNITEYIPPGPKSNYLWALDDRIEIRLDDSESAAGFPTFAELVQIAKVQPPYGDDKHLNLPYLSVAFILSKCVAKTGLELMDHYEDKRIYLPLDEPIDHAIDLYRILWAIRWAVTDLQLSDDTILYLETAAEYLGCRLLAWFIVWKKKPMLFKKLHAMSPFLMLLQRSHHIDWFKLGVEIILPDFKALSDEDKAAQLNTPNGVFHRILYRLIDPNYRYSTGLCRNNFIRNVSVFFHNLFKSPPPPKKIRPCTSRLCYLSPEAMKLIKYTCTCRVSKHWKRKGDVMRDRKVNRLVVLNPDSDTDSTSSSSD</sequence>
<organism evidence="1 2">
    <name type="scientific">Orbilia brochopaga</name>
    <dbReference type="NCBI Taxonomy" id="3140254"/>
    <lineage>
        <taxon>Eukaryota</taxon>
        <taxon>Fungi</taxon>
        <taxon>Dikarya</taxon>
        <taxon>Ascomycota</taxon>
        <taxon>Pezizomycotina</taxon>
        <taxon>Orbiliomycetes</taxon>
        <taxon>Orbiliales</taxon>
        <taxon>Orbiliaceae</taxon>
        <taxon>Orbilia</taxon>
    </lineage>
</organism>
<proteinExistence type="predicted"/>
<reference evidence="1 2" key="1">
    <citation type="submission" date="2019-10" db="EMBL/GenBank/DDBJ databases">
        <authorList>
            <person name="Palmer J.M."/>
        </authorList>
    </citation>
    <scope>NUCLEOTIDE SEQUENCE [LARGE SCALE GENOMIC DNA]</scope>
    <source>
        <strain evidence="1 2">TWF696</strain>
    </source>
</reference>
<dbReference type="EMBL" id="JAVHNQ010000005">
    <property type="protein sequence ID" value="KAK6347352.1"/>
    <property type="molecule type" value="Genomic_DNA"/>
</dbReference>